<dbReference type="InterPro" id="IPR011706">
    <property type="entry name" value="Cu-oxidase_C"/>
</dbReference>
<gene>
    <name evidence="4" type="ORF">UFOPK2975_00271</name>
</gene>
<protein>
    <submittedName>
        <fullName evidence="4">Unannotated protein</fullName>
    </submittedName>
</protein>
<keyword evidence="1" id="KW-1133">Transmembrane helix</keyword>
<dbReference type="GO" id="GO:0005507">
    <property type="term" value="F:copper ion binding"/>
    <property type="evidence" value="ECO:0007669"/>
    <property type="project" value="InterPro"/>
</dbReference>
<accession>A0A6J6WW09</accession>
<dbReference type="GO" id="GO:0016491">
    <property type="term" value="F:oxidoreductase activity"/>
    <property type="evidence" value="ECO:0007669"/>
    <property type="project" value="InterPro"/>
</dbReference>
<dbReference type="EMBL" id="CAFAAG010000010">
    <property type="protein sequence ID" value="CAB4786928.1"/>
    <property type="molecule type" value="Genomic_DNA"/>
</dbReference>
<organism evidence="4">
    <name type="scientific">freshwater metagenome</name>
    <dbReference type="NCBI Taxonomy" id="449393"/>
    <lineage>
        <taxon>unclassified sequences</taxon>
        <taxon>metagenomes</taxon>
        <taxon>ecological metagenomes</taxon>
    </lineage>
</organism>
<evidence type="ECO:0000259" key="3">
    <source>
        <dbReference type="Pfam" id="PF07732"/>
    </source>
</evidence>
<keyword evidence="1" id="KW-0472">Membrane</keyword>
<feature type="domain" description="Plastocyanin-like" evidence="2">
    <location>
        <begin position="360"/>
        <end position="462"/>
    </location>
</feature>
<name>A0A6J6WW09_9ZZZZ</name>
<dbReference type="CDD" id="cd04202">
    <property type="entry name" value="CuRO_D2_2dMcoN_like"/>
    <property type="match status" value="1"/>
</dbReference>
<dbReference type="Pfam" id="PF07732">
    <property type="entry name" value="Cu-oxidase_3"/>
    <property type="match status" value="1"/>
</dbReference>
<evidence type="ECO:0000259" key="2">
    <source>
        <dbReference type="Pfam" id="PF07731"/>
    </source>
</evidence>
<dbReference type="AlphaFoldDB" id="A0A6J6WW09"/>
<dbReference type="InterPro" id="IPR045087">
    <property type="entry name" value="Cu-oxidase_fam"/>
</dbReference>
<dbReference type="Gene3D" id="2.60.40.420">
    <property type="entry name" value="Cupredoxins - blue copper proteins"/>
    <property type="match status" value="3"/>
</dbReference>
<evidence type="ECO:0000256" key="1">
    <source>
        <dbReference type="SAM" id="Phobius"/>
    </source>
</evidence>
<feature type="transmembrane region" description="Helical" evidence="1">
    <location>
        <begin position="21"/>
        <end position="44"/>
    </location>
</feature>
<evidence type="ECO:0000313" key="4">
    <source>
        <dbReference type="EMBL" id="CAB4786928.1"/>
    </source>
</evidence>
<dbReference type="InterPro" id="IPR011707">
    <property type="entry name" value="Cu-oxidase-like_N"/>
</dbReference>
<dbReference type="PANTHER" id="PTHR11709">
    <property type="entry name" value="MULTI-COPPER OXIDASE"/>
    <property type="match status" value="1"/>
</dbReference>
<feature type="domain" description="Plastocyanin-like" evidence="3">
    <location>
        <begin position="217"/>
        <end position="325"/>
    </location>
</feature>
<keyword evidence="1" id="KW-0812">Transmembrane</keyword>
<reference evidence="4" key="1">
    <citation type="submission" date="2020-05" db="EMBL/GenBank/DDBJ databases">
        <authorList>
            <person name="Chiriac C."/>
            <person name="Salcher M."/>
            <person name="Ghai R."/>
            <person name="Kavagutti S V."/>
        </authorList>
    </citation>
    <scope>NUCLEOTIDE SEQUENCE</scope>
</reference>
<dbReference type="Pfam" id="PF07731">
    <property type="entry name" value="Cu-oxidase_2"/>
    <property type="match status" value="1"/>
</dbReference>
<sequence length="468" mass="49844">MSDTSSGSTVQKSESFLAKSVVGLMFVAVSIAALVLGVVAVVAINNDNGGSSTSSSSSAAVATIVQVRMTEFAVTMTPATVPPGEVTFQIVNGGTLEHNFAIPTLNKRTIMLKSGETAELVVSGLEVGEVAIICEVAGHEASGMKATLTVAEGASAMASTDTAPMSAMTWQQMDKAMEEVAMTYPAKTEGIGNQELEYTMSADGYKEFVLTAKIVKWEVEVGKFVDGWTYNGMIPGPVIHVNSGDKVRIIHKNELPESTSLHLHGIRVPNAMDGVDPYTQKPIEPGATFNYEFVADGPAVGMYHSHHNAQVQIPNGMAGAIIIDDWKTLAMKATSGRTGDADGKAEQEVVMVLNDAGNIGLSLNGKSFPATTPYTLKVGETMVVHYYNEGFMTHPMHMHQPTGLVVARDGVVLDSPYFADTISVAPGERWTVVYTAQDAGVWAWHCHILTHAETPQGMRYMVTAVIVS</sequence>
<dbReference type="SUPFAM" id="SSF49503">
    <property type="entry name" value="Cupredoxins"/>
    <property type="match status" value="3"/>
</dbReference>
<dbReference type="InterPro" id="IPR008972">
    <property type="entry name" value="Cupredoxin"/>
</dbReference>
<proteinExistence type="predicted"/>